<accession>A0A8J4E726</accession>
<reference evidence="2" key="1">
    <citation type="submission" date="2021-01" db="EMBL/GenBank/DDBJ databases">
        <title>Whole genome shotgun sequence of Virgisporangium aurantiacum NBRC 16421.</title>
        <authorList>
            <person name="Komaki H."/>
            <person name="Tamura T."/>
        </authorList>
    </citation>
    <scope>NUCLEOTIDE SEQUENCE</scope>
    <source>
        <strain evidence="2">NBRC 16421</strain>
    </source>
</reference>
<gene>
    <name evidence="2" type="ORF">Vau01_115920</name>
</gene>
<keyword evidence="1" id="KW-0472">Membrane</keyword>
<comment type="caution">
    <text evidence="2">The sequence shown here is derived from an EMBL/GenBank/DDBJ whole genome shotgun (WGS) entry which is preliminary data.</text>
</comment>
<sequence>MVCFGGGLSYGGSDPTVETEATAMTAAPETGFRHVSPRAGEPFLHNATRYLCAATYLNPGYADDVIAELLEDEQRAVAPSYGYDVAPVLLHGLRARRLALARDAALTLILIVGLWQLTAPTTLVLMVGLCIAVPLWARRYRGVARWKITALVGGGVAFLCFGLPLLASLMAAVNEILPSGTPEVGEEYGVPDESALGELLAPAGLLVLVIGAALFVYNRAVADTLINDMAPGVRHDPPAVTSPRVAARVSAAARAQHGNVVLHAGFNPFPGAGTVFQVWSMVLELRAARSMMDGGPQPRVDIDPIVLNRHVKQRLAALRGEDLAERERLTGLAVRDQLVALGTRNHQFPLIDPQTRVPFSFASRQTMSAVICHPQGAARHFLRVTTGTQGQPVIGPDGDVLLPAVDQEIEVSAFVHVAVEGGMLYLEFVSTVLGPIRESLHVIDRLQDRDPVAWALLETLRRFGTDLVAAPVRLVRGGWGMLSVNRRMDNASRRSAEPAHNFGARKSIRESVSRLAPATYTAWLDAHKYSKLFERRVTDAILDFLEQSHVDTGEYRARVNVLHNQGTILQNSTVTGAVAGGAGAAATTMGAPAPVAPGR</sequence>
<keyword evidence="1" id="KW-0812">Transmembrane</keyword>
<feature type="transmembrane region" description="Helical" evidence="1">
    <location>
        <begin position="121"/>
        <end position="137"/>
    </location>
</feature>
<evidence type="ECO:0000313" key="2">
    <source>
        <dbReference type="EMBL" id="GIJ64076.1"/>
    </source>
</evidence>
<proteinExistence type="predicted"/>
<keyword evidence="3" id="KW-1185">Reference proteome</keyword>
<name>A0A8J4E726_9ACTN</name>
<keyword evidence="1" id="KW-1133">Transmembrane helix</keyword>
<feature type="transmembrane region" description="Helical" evidence="1">
    <location>
        <begin position="149"/>
        <end position="173"/>
    </location>
</feature>
<dbReference type="AlphaFoldDB" id="A0A8J4E726"/>
<organism evidence="2 3">
    <name type="scientific">Virgisporangium aurantiacum</name>
    <dbReference type="NCBI Taxonomy" id="175570"/>
    <lineage>
        <taxon>Bacteria</taxon>
        <taxon>Bacillati</taxon>
        <taxon>Actinomycetota</taxon>
        <taxon>Actinomycetes</taxon>
        <taxon>Micromonosporales</taxon>
        <taxon>Micromonosporaceae</taxon>
        <taxon>Virgisporangium</taxon>
    </lineage>
</organism>
<dbReference type="Proteomes" id="UP000612585">
    <property type="component" value="Unassembled WGS sequence"/>
</dbReference>
<protein>
    <submittedName>
        <fullName evidence="2">Uncharacterized protein</fullName>
    </submittedName>
</protein>
<feature type="transmembrane region" description="Helical" evidence="1">
    <location>
        <begin position="199"/>
        <end position="217"/>
    </location>
</feature>
<dbReference type="EMBL" id="BOPG01000107">
    <property type="protein sequence ID" value="GIJ64076.1"/>
    <property type="molecule type" value="Genomic_DNA"/>
</dbReference>
<evidence type="ECO:0000256" key="1">
    <source>
        <dbReference type="SAM" id="Phobius"/>
    </source>
</evidence>
<evidence type="ECO:0000313" key="3">
    <source>
        <dbReference type="Proteomes" id="UP000612585"/>
    </source>
</evidence>